<organism evidence="6 7">
    <name type="scientific">Roseburia hominis</name>
    <dbReference type="NCBI Taxonomy" id="301301"/>
    <lineage>
        <taxon>Bacteria</taxon>
        <taxon>Bacillati</taxon>
        <taxon>Bacillota</taxon>
        <taxon>Clostridia</taxon>
        <taxon>Lachnospirales</taxon>
        <taxon>Lachnospiraceae</taxon>
        <taxon>Roseburia</taxon>
    </lineage>
</organism>
<dbReference type="InterPro" id="IPR003810">
    <property type="entry name" value="Mntp/YtaF"/>
</dbReference>
<evidence type="ECO:0000256" key="1">
    <source>
        <dbReference type="ARBA" id="ARBA00022475"/>
    </source>
</evidence>
<gene>
    <name evidence="6" type="ORF">DWX93_07230</name>
</gene>
<feature type="transmembrane region" description="Helical" evidence="5">
    <location>
        <begin position="62"/>
        <end position="80"/>
    </location>
</feature>
<protein>
    <submittedName>
        <fullName evidence="6">Sporulation protein</fullName>
    </submittedName>
</protein>
<feature type="transmembrane region" description="Helical" evidence="5">
    <location>
        <begin position="32"/>
        <end position="50"/>
    </location>
</feature>
<dbReference type="PANTHER" id="PTHR35529">
    <property type="entry name" value="MANGANESE EFFLUX PUMP MNTP-RELATED"/>
    <property type="match status" value="1"/>
</dbReference>
<dbReference type="Pfam" id="PF02659">
    <property type="entry name" value="Mntp"/>
    <property type="match status" value="1"/>
</dbReference>
<proteinExistence type="predicted"/>
<dbReference type="PANTHER" id="PTHR35529:SF2">
    <property type="entry name" value="SPORULATION PROTEIN YTAF-RELATED"/>
    <property type="match status" value="1"/>
</dbReference>
<evidence type="ECO:0000256" key="2">
    <source>
        <dbReference type="ARBA" id="ARBA00022692"/>
    </source>
</evidence>
<keyword evidence="2 5" id="KW-0812">Transmembrane</keyword>
<evidence type="ECO:0000256" key="3">
    <source>
        <dbReference type="ARBA" id="ARBA00022989"/>
    </source>
</evidence>
<dbReference type="Proteomes" id="UP000266172">
    <property type="component" value="Unassembled WGS sequence"/>
</dbReference>
<dbReference type="AlphaFoldDB" id="A0A395VC42"/>
<dbReference type="RefSeq" id="WP_118097150.1">
    <property type="nucleotide sequence ID" value="NZ_QRVL01000004.1"/>
</dbReference>
<name>A0A395VC42_9FIRM</name>
<feature type="transmembrane region" description="Helical" evidence="5">
    <location>
        <begin position="154"/>
        <end position="177"/>
    </location>
</feature>
<evidence type="ECO:0000313" key="6">
    <source>
        <dbReference type="EMBL" id="RGS40993.1"/>
    </source>
</evidence>
<accession>A0A395VC42</accession>
<keyword evidence="4 5" id="KW-0472">Membrane</keyword>
<comment type="caution">
    <text evidence="6">The sequence shown here is derived from an EMBL/GenBank/DDBJ whole genome shotgun (WGS) entry which is preliminary data.</text>
</comment>
<keyword evidence="1" id="KW-1003">Cell membrane</keyword>
<evidence type="ECO:0000256" key="4">
    <source>
        <dbReference type="ARBA" id="ARBA00023136"/>
    </source>
</evidence>
<dbReference type="EMBL" id="QRVL01000004">
    <property type="protein sequence ID" value="RGS40993.1"/>
    <property type="molecule type" value="Genomic_DNA"/>
</dbReference>
<sequence>MQTVLLIVALSMDVFLASVACGAEQIRIEKKTALCIGAVCSGVLFFSLVCGKLIDGVVREKYAAYLCFAGLFLVGAYKLTEYGIRAYIRRHHFLCKQVKMKFSQLNFIISIYNNPAAADRDCSATMSVTEGICFALAMSVDGFFGGLGAAFLDISIAGTVCLNLVFSALAVLGGSAVGKYAVDRCKRDYSWIGGALFVVLAFSKIL</sequence>
<evidence type="ECO:0000313" key="7">
    <source>
        <dbReference type="Proteomes" id="UP000266172"/>
    </source>
</evidence>
<evidence type="ECO:0000256" key="5">
    <source>
        <dbReference type="SAM" id="Phobius"/>
    </source>
</evidence>
<keyword evidence="3 5" id="KW-1133">Transmembrane helix</keyword>
<reference evidence="6 7" key="1">
    <citation type="submission" date="2018-08" db="EMBL/GenBank/DDBJ databases">
        <title>A genome reference for cultivated species of the human gut microbiota.</title>
        <authorList>
            <person name="Zou Y."/>
            <person name="Xue W."/>
            <person name="Luo G."/>
        </authorList>
    </citation>
    <scope>NUCLEOTIDE SEQUENCE [LARGE SCALE GENOMIC DNA]</scope>
    <source>
        <strain evidence="6 7">AF22-12AC</strain>
    </source>
</reference>